<evidence type="ECO:0000256" key="4">
    <source>
        <dbReference type="ARBA" id="ARBA00023125"/>
    </source>
</evidence>
<dbReference type="Gene3D" id="1.10.10.10">
    <property type="entry name" value="Winged helix-like DNA-binding domain superfamily/Winged helix DNA-binding domain"/>
    <property type="match status" value="1"/>
</dbReference>
<keyword evidence="11" id="KW-1185">Reference proteome</keyword>
<organism evidence="10 11">
    <name type="scientific">Sulfurimonas diazotrophicus</name>
    <dbReference type="NCBI Taxonomy" id="3131939"/>
    <lineage>
        <taxon>Bacteria</taxon>
        <taxon>Pseudomonadati</taxon>
        <taxon>Campylobacterota</taxon>
        <taxon>Epsilonproteobacteria</taxon>
        <taxon>Campylobacterales</taxon>
        <taxon>Sulfurimonadaceae</taxon>
        <taxon>Sulfurimonas</taxon>
    </lineage>
</organism>
<dbReference type="InterPro" id="IPR001867">
    <property type="entry name" value="OmpR/PhoB-type_DNA-bd"/>
</dbReference>
<dbReference type="PROSITE" id="PS50110">
    <property type="entry name" value="RESPONSE_REGULATORY"/>
    <property type="match status" value="1"/>
</dbReference>
<evidence type="ECO:0000259" key="8">
    <source>
        <dbReference type="PROSITE" id="PS50110"/>
    </source>
</evidence>
<feature type="domain" description="Response regulatory" evidence="8">
    <location>
        <begin position="2"/>
        <end position="116"/>
    </location>
</feature>
<name>A0ABZ3HCB3_9BACT</name>
<dbReference type="SUPFAM" id="SSF52172">
    <property type="entry name" value="CheY-like"/>
    <property type="match status" value="1"/>
</dbReference>
<reference evidence="10 11" key="1">
    <citation type="submission" date="2024-03" db="EMBL/GenBank/DDBJ databases">
        <title>Sulfurimonas sp. HSL3-1.</title>
        <authorList>
            <person name="Wang S."/>
        </authorList>
    </citation>
    <scope>NUCLEOTIDE SEQUENCE [LARGE SCALE GENOMIC DNA]</scope>
    <source>
        <strain evidence="10 11">HSL3-1</strain>
    </source>
</reference>
<evidence type="ECO:0000256" key="6">
    <source>
        <dbReference type="PROSITE-ProRule" id="PRU00169"/>
    </source>
</evidence>
<feature type="DNA-binding region" description="OmpR/PhoB-type" evidence="7">
    <location>
        <begin position="122"/>
        <end position="216"/>
    </location>
</feature>
<dbReference type="Pfam" id="PF00072">
    <property type="entry name" value="Response_reg"/>
    <property type="match status" value="1"/>
</dbReference>
<protein>
    <submittedName>
        <fullName evidence="10">Response regulator transcription factor</fullName>
    </submittedName>
</protein>
<dbReference type="InterPro" id="IPR039420">
    <property type="entry name" value="WalR-like"/>
</dbReference>
<dbReference type="PROSITE" id="PS51755">
    <property type="entry name" value="OMPR_PHOB"/>
    <property type="match status" value="1"/>
</dbReference>
<keyword evidence="4 7" id="KW-0238">DNA-binding</keyword>
<evidence type="ECO:0000256" key="3">
    <source>
        <dbReference type="ARBA" id="ARBA00023015"/>
    </source>
</evidence>
<dbReference type="EMBL" id="CP147920">
    <property type="protein sequence ID" value="XAU16166.1"/>
    <property type="molecule type" value="Genomic_DNA"/>
</dbReference>
<gene>
    <name evidence="10" type="ORF">WCY31_05510</name>
</gene>
<dbReference type="SMART" id="SM00448">
    <property type="entry name" value="REC"/>
    <property type="match status" value="1"/>
</dbReference>
<keyword evidence="2" id="KW-0902">Two-component regulatory system</keyword>
<dbReference type="PANTHER" id="PTHR48111">
    <property type="entry name" value="REGULATOR OF RPOS"/>
    <property type="match status" value="1"/>
</dbReference>
<evidence type="ECO:0000256" key="7">
    <source>
        <dbReference type="PROSITE-ProRule" id="PRU01091"/>
    </source>
</evidence>
<evidence type="ECO:0000256" key="5">
    <source>
        <dbReference type="ARBA" id="ARBA00023163"/>
    </source>
</evidence>
<dbReference type="SMART" id="SM00862">
    <property type="entry name" value="Trans_reg_C"/>
    <property type="match status" value="1"/>
</dbReference>
<keyword evidence="5" id="KW-0804">Transcription</keyword>
<dbReference type="Gene3D" id="3.40.50.2300">
    <property type="match status" value="1"/>
</dbReference>
<feature type="domain" description="OmpR/PhoB-type" evidence="9">
    <location>
        <begin position="122"/>
        <end position="216"/>
    </location>
</feature>
<dbReference type="InterPro" id="IPR011006">
    <property type="entry name" value="CheY-like_superfamily"/>
</dbReference>
<evidence type="ECO:0000313" key="10">
    <source>
        <dbReference type="EMBL" id="XAU16166.1"/>
    </source>
</evidence>
<dbReference type="PANTHER" id="PTHR48111:SF1">
    <property type="entry name" value="TWO-COMPONENT RESPONSE REGULATOR ORR33"/>
    <property type="match status" value="1"/>
</dbReference>
<evidence type="ECO:0000256" key="1">
    <source>
        <dbReference type="ARBA" id="ARBA00022553"/>
    </source>
</evidence>
<accession>A0ABZ3HCB3</accession>
<keyword evidence="3" id="KW-0805">Transcription regulation</keyword>
<dbReference type="Proteomes" id="UP001447842">
    <property type="component" value="Chromosome"/>
</dbReference>
<dbReference type="Gene3D" id="6.10.250.690">
    <property type="match status" value="1"/>
</dbReference>
<proteinExistence type="predicted"/>
<dbReference type="RefSeq" id="WP_345973557.1">
    <property type="nucleotide sequence ID" value="NZ_CP147920.1"/>
</dbReference>
<sequence length="217" mass="24209">MRILMLEDDTVLAELVGGYLSRHFRVDIVSELGDALAYIERYRYSVVLLDRNINGVDVGMSLIEKIKQRSSETGVIIISAYDAIAEKIAGLNLGADDYLDKPFDNAELLARVHALARRNQGTPHVEVGGLTCDMLGRSIRSAEEEIVLSRKENDLFFYLLSKQGQIISKDELLDALYVNPQNIASNTIDATVKNVRKKLPKGIIKTVKTRGYVIERG</sequence>
<evidence type="ECO:0000256" key="2">
    <source>
        <dbReference type="ARBA" id="ARBA00023012"/>
    </source>
</evidence>
<dbReference type="CDD" id="cd00383">
    <property type="entry name" value="trans_reg_C"/>
    <property type="match status" value="1"/>
</dbReference>
<dbReference type="InterPro" id="IPR001789">
    <property type="entry name" value="Sig_transdc_resp-reg_receiver"/>
</dbReference>
<feature type="modified residue" description="4-aspartylphosphate" evidence="6">
    <location>
        <position position="50"/>
    </location>
</feature>
<evidence type="ECO:0000313" key="11">
    <source>
        <dbReference type="Proteomes" id="UP001447842"/>
    </source>
</evidence>
<dbReference type="Pfam" id="PF00486">
    <property type="entry name" value="Trans_reg_C"/>
    <property type="match status" value="1"/>
</dbReference>
<keyword evidence="1 6" id="KW-0597">Phosphoprotein</keyword>
<evidence type="ECO:0000259" key="9">
    <source>
        <dbReference type="PROSITE" id="PS51755"/>
    </source>
</evidence>
<dbReference type="InterPro" id="IPR016032">
    <property type="entry name" value="Sig_transdc_resp-reg_C-effctor"/>
</dbReference>
<dbReference type="SUPFAM" id="SSF46894">
    <property type="entry name" value="C-terminal effector domain of the bipartite response regulators"/>
    <property type="match status" value="1"/>
</dbReference>
<dbReference type="InterPro" id="IPR036388">
    <property type="entry name" value="WH-like_DNA-bd_sf"/>
</dbReference>